<evidence type="ECO:0000256" key="5">
    <source>
        <dbReference type="ARBA" id="ARBA00022729"/>
    </source>
</evidence>
<feature type="domain" description="TonB-dependent receptor-like beta-barrel" evidence="13">
    <location>
        <begin position="437"/>
        <end position="999"/>
    </location>
</feature>
<feature type="domain" description="TonB-dependent receptor plug" evidence="14">
    <location>
        <begin position="55"/>
        <end position="166"/>
    </location>
</feature>
<dbReference type="Pfam" id="PF07715">
    <property type="entry name" value="Plug"/>
    <property type="match status" value="1"/>
</dbReference>
<keyword evidence="3 9" id="KW-1134">Transmembrane beta strand</keyword>
<keyword evidence="6 11" id="KW-0798">TonB box</keyword>
<feature type="chain" id="PRO_5001572266" evidence="12">
    <location>
        <begin position="21"/>
        <end position="1038"/>
    </location>
</feature>
<evidence type="ECO:0000259" key="13">
    <source>
        <dbReference type="Pfam" id="PF00593"/>
    </source>
</evidence>
<evidence type="ECO:0000256" key="12">
    <source>
        <dbReference type="SAM" id="SignalP"/>
    </source>
</evidence>
<evidence type="ECO:0000256" key="2">
    <source>
        <dbReference type="ARBA" id="ARBA00022448"/>
    </source>
</evidence>
<evidence type="ECO:0000313" key="16">
    <source>
        <dbReference type="Proteomes" id="UP000025061"/>
    </source>
</evidence>
<evidence type="ECO:0000256" key="9">
    <source>
        <dbReference type="PROSITE-ProRule" id="PRU01360"/>
    </source>
</evidence>
<keyword evidence="7 9" id="KW-0472">Membrane</keyword>
<proteinExistence type="inferred from homology"/>
<evidence type="ECO:0000256" key="7">
    <source>
        <dbReference type="ARBA" id="ARBA00023136"/>
    </source>
</evidence>
<dbReference type="PROSITE" id="PS52016">
    <property type="entry name" value="TONB_DEPENDENT_REC_3"/>
    <property type="match status" value="1"/>
</dbReference>
<keyword evidence="4 9" id="KW-0812">Transmembrane</keyword>
<accession>A0A059FE44</accession>
<name>A0A059FE44_9PROT</name>
<feature type="short sequence motif" description="TonB C-terminal box" evidence="10">
    <location>
        <begin position="1021"/>
        <end position="1038"/>
    </location>
</feature>
<evidence type="ECO:0000256" key="6">
    <source>
        <dbReference type="ARBA" id="ARBA00023077"/>
    </source>
</evidence>
<dbReference type="GO" id="GO:0009279">
    <property type="term" value="C:cell outer membrane"/>
    <property type="evidence" value="ECO:0007669"/>
    <property type="project" value="UniProtKB-SubCell"/>
</dbReference>
<evidence type="ECO:0000256" key="11">
    <source>
        <dbReference type="RuleBase" id="RU003357"/>
    </source>
</evidence>
<dbReference type="PATRIC" id="fig|1280951.3.peg.2970"/>
<dbReference type="EMBL" id="ARYI01000015">
    <property type="protein sequence ID" value="KCZ88783.1"/>
    <property type="molecule type" value="Genomic_DNA"/>
</dbReference>
<keyword evidence="2 9" id="KW-0813">Transport</keyword>
<dbReference type="InterPro" id="IPR000531">
    <property type="entry name" value="Beta-barrel_TonB"/>
</dbReference>
<gene>
    <name evidence="15" type="ORF">HHI_14734</name>
</gene>
<evidence type="ECO:0000256" key="1">
    <source>
        <dbReference type="ARBA" id="ARBA00004571"/>
    </source>
</evidence>
<organism evidence="15 16">
    <name type="scientific">Hyphomonas hirschiana VP5</name>
    <dbReference type="NCBI Taxonomy" id="1280951"/>
    <lineage>
        <taxon>Bacteria</taxon>
        <taxon>Pseudomonadati</taxon>
        <taxon>Pseudomonadota</taxon>
        <taxon>Alphaproteobacteria</taxon>
        <taxon>Hyphomonadales</taxon>
        <taxon>Hyphomonadaceae</taxon>
        <taxon>Hyphomonas</taxon>
    </lineage>
</organism>
<dbReference type="AlphaFoldDB" id="A0A059FE44"/>
<evidence type="ECO:0000256" key="8">
    <source>
        <dbReference type="ARBA" id="ARBA00023237"/>
    </source>
</evidence>
<keyword evidence="15" id="KW-0675">Receptor</keyword>
<dbReference type="PANTHER" id="PTHR47234">
    <property type="match status" value="1"/>
</dbReference>
<evidence type="ECO:0000256" key="3">
    <source>
        <dbReference type="ARBA" id="ARBA00022452"/>
    </source>
</evidence>
<evidence type="ECO:0000256" key="10">
    <source>
        <dbReference type="PROSITE-ProRule" id="PRU10144"/>
    </source>
</evidence>
<evidence type="ECO:0000256" key="4">
    <source>
        <dbReference type="ARBA" id="ARBA00022692"/>
    </source>
</evidence>
<dbReference type="SUPFAM" id="SSF56935">
    <property type="entry name" value="Porins"/>
    <property type="match status" value="1"/>
</dbReference>
<protein>
    <submittedName>
        <fullName evidence="15">TonB-dependent receptor</fullName>
    </submittedName>
</protein>
<dbReference type="PANTHER" id="PTHR47234:SF2">
    <property type="entry name" value="TONB-DEPENDENT RECEPTOR"/>
    <property type="match status" value="1"/>
</dbReference>
<dbReference type="Gene3D" id="2.40.170.20">
    <property type="entry name" value="TonB-dependent receptor, beta-barrel domain"/>
    <property type="match status" value="1"/>
</dbReference>
<comment type="subcellular location">
    <subcellularLocation>
        <location evidence="1 9">Cell outer membrane</location>
        <topology evidence="1 9">Multi-pass membrane protein</topology>
    </subcellularLocation>
</comment>
<keyword evidence="16" id="KW-1185">Reference proteome</keyword>
<sequence>MSSMIAGAMFVASAAIPAMAQEDDTVVTTDAAPEDAESRQQRITVTGSRILQPNLTTTSPVSSVTSEDFKLQGATRVEDLVVQLPQAFAAQNSTVSNGASGTATVSLRNLGSTRTLVLIDGKRLPYGSPNDPAADLNLIPSQMVERVDVLTGGASAVYGSDAIAGVVNFIMKKDFEGVQVDAQYGFFNHENDYDTNGNLRDSLEAFSQTNPSQFQIPEDNISTGWSKEVTGMIGASTDDGRGNFTGYIGFRDNDSILQKDYDYSACSIGGITAGNFTCGGSGTSFPGRFTDFASFNYTIDAATGDFRDFTAADNYNFGPVNFFQRPDERYSAGFFAEYEVNPFVNVYSNFMFMDYKSNAQIAPSGNFFSTQGISCDNPLLSATQRSQLCEVDLVPDLVDDPETDEDEVADFLALNPLGGQDFIDATLGVQNALTGGAPRLNADGTVSLTAFDGVSPAYIGRRNVEGGGRQDTLGYQTFRGVIGMNGDLYNAPGFTYDISAQYSKVNLTRAYRNEFSTVRLGRALDVVTDPDTGLPVCASVLDGTDANCVPWNIFAIDGVTPEALNYLQVPLLQNGTTEQSVVTASLTGDLTEYGFKLPTADRGLQVAGGVEYRRDAISQQVDVSFATGDGAGQGGPTLPLSGSIDSYDLFTEFQLPLVEGRPGIELLAIDGAFRYSDYSTGVSAESWKVGGEYAPTSDLRVRGSFQNAVRAPNVIDLFQSQGFNLFDLDDDPCDFTDPAEDGTGGAACLGTNPWQVNSVQANNGSLTSPAGQYNFLQGGDPGLEPEQAETFTVGFVATPSFLPGLNLSVDYYDIKITEAISQVGASVTMQLCYVYDDADACSLIQRNQNGQIWVGEGNVVDLNKNIGGISTSGFDIAGNYAFDIGSLGGLNLSYNGTLLDSFTVDPAGNVVFEYDCVGKYGNDCGTPTPEYRHRTRLSWATPMEGLGVNATWRHIGAVDLDTGATGRPDSTLDATNYFDLSGTFAAADWAALRFGVNNVLDQDPPLSASVGTTGNGNTYPQTYDAMGRYVFVGVTLDF</sequence>
<dbReference type="Proteomes" id="UP000025061">
    <property type="component" value="Unassembled WGS sequence"/>
</dbReference>
<dbReference type="InterPro" id="IPR036942">
    <property type="entry name" value="Beta-barrel_TonB_sf"/>
</dbReference>
<comment type="caution">
    <text evidence="15">The sequence shown here is derived from an EMBL/GenBank/DDBJ whole genome shotgun (WGS) entry which is preliminary data.</text>
</comment>
<evidence type="ECO:0000313" key="15">
    <source>
        <dbReference type="EMBL" id="KCZ88783.1"/>
    </source>
</evidence>
<dbReference type="InterPro" id="IPR010917">
    <property type="entry name" value="TonB_rcpt_CS"/>
</dbReference>
<dbReference type="InterPro" id="IPR012910">
    <property type="entry name" value="Plug_dom"/>
</dbReference>
<keyword evidence="8 9" id="KW-0998">Cell outer membrane</keyword>
<evidence type="ECO:0000259" key="14">
    <source>
        <dbReference type="Pfam" id="PF07715"/>
    </source>
</evidence>
<dbReference type="Pfam" id="PF00593">
    <property type="entry name" value="TonB_dep_Rec_b-barrel"/>
    <property type="match status" value="1"/>
</dbReference>
<dbReference type="InterPro" id="IPR037066">
    <property type="entry name" value="Plug_dom_sf"/>
</dbReference>
<keyword evidence="5 12" id="KW-0732">Signal</keyword>
<dbReference type="Gene3D" id="2.170.130.10">
    <property type="entry name" value="TonB-dependent receptor, plug domain"/>
    <property type="match status" value="1"/>
</dbReference>
<reference evidence="15 16" key="1">
    <citation type="submission" date="2013-04" db="EMBL/GenBank/DDBJ databases">
        <title>Hyphomonas hirschiana VP5 Genome Sequencing.</title>
        <authorList>
            <person name="Lai Q."/>
            <person name="Shao Z."/>
        </authorList>
    </citation>
    <scope>NUCLEOTIDE SEQUENCE [LARGE SCALE GENOMIC DNA]</scope>
    <source>
        <strain evidence="15 16">VP5</strain>
    </source>
</reference>
<comment type="similarity">
    <text evidence="9 11">Belongs to the TonB-dependent receptor family.</text>
</comment>
<feature type="signal peptide" evidence="12">
    <location>
        <begin position="1"/>
        <end position="20"/>
    </location>
</feature>
<dbReference type="InterPro" id="IPR039426">
    <property type="entry name" value="TonB-dep_rcpt-like"/>
</dbReference>
<dbReference type="PROSITE" id="PS01156">
    <property type="entry name" value="TONB_DEPENDENT_REC_2"/>
    <property type="match status" value="1"/>
</dbReference>